<evidence type="ECO:0000313" key="22">
    <source>
        <dbReference type="Proteomes" id="UP000050816"/>
    </source>
</evidence>
<evidence type="ECO:0000256" key="4">
    <source>
        <dbReference type="ARBA" id="ARBA00011738"/>
    </source>
</evidence>
<evidence type="ECO:0000256" key="6">
    <source>
        <dbReference type="ARBA" id="ARBA00021685"/>
    </source>
</evidence>
<dbReference type="PANTHER" id="PTHR33799:SF1">
    <property type="entry name" value="PTS SYSTEM MANNOSE-SPECIFIC EIIAB COMPONENT-RELATED"/>
    <property type="match status" value="1"/>
</dbReference>
<evidence type="ECO:0000256" key="10">
    <source>
        <dbReference type="ARBA" id="ARBA00022553"/>
    </source>
</evidence>
<evidence type="ECO:0000256" key="7">
    <source>
        <dbReference type="ARBA" id="ARBA00022448"/>
    </source>
</evidence>
<dbReference type="Gene3D" id="3.40.35.10">
    <property type="entry name" value="Phosphotransferase system, sorbose subfamily IIB component"/>
    <property type="match status" value="1"/>
</dbReference>
<dbReference type="CDD" id="cd00001">
    <property type="entry name" value="PTS_IIB_man"/>
    <property type="match status" value="1"/>
</dbReference>
<evidence type="ECO:0000256" key="3">
    <source>
        <dbReference type="ARBA" id="ARBA00004496"/>
    </source>
</evidence>
<evidence type="ECO:0000256" key="9">
    <source>
        <dbReference type="ARBA" id="ARBA00022490"/>
    </source>
</evidence>
<keyword evidence="7" id="KW-0813">Transport</keyword>
<dbReference type="Proteomes" id="UP000050816">
    <property type="component" value="Unassembled WGS sequence"/>
</dbReference>
<keyword evidence="9" id="KW-0963">Cytoplasm</keyword>
<dbReference type="PROSITE" id="PS51096">
    <property type="entry name" value="PTS_EIIA_TYPE_4"/>
    <property type="match status" value="1"/>
</dbReference>
<evidence type="ECO:0000256" key="2">
    <source>
        <dbReference type="ARBA" id="ARBA00004236"/>
    </source>
</evidence>
<feature type="domain" description="PTS EIIA type-4" evidence="19">
    <location>
        <begin position="1"/>
        <end position="126"/>
    </location>
</feature>
<dbReference type="InterPro" id="IPR036667">
    <property type="entry name" value="PTS_IIB_sorbose-sp_sf"/>
</dbReference>
<evidence type="ECO:0000256" key="5">
    <source>
        <dbReference type="ARBA" id="ARBA00011929"/>
    </source>
</evidence>
<dbReference type="GO" id="GO:0016301">
    <property type="term" value="F:kinase activity"/>
    <property type="evidence" value="ECO:0007669"/>
    <property type="project" value="UniProtKB-KW"/>
</dbReference>
<dbReference type="CDD" id="cd00006">
    <property type="entry name" value="PTS_IIA_man"/>
    <property type="match status" value="1"/>
</dbReference>
<keyword evidence="14" id="KW-0418">Kinase</keyword>
<dbReference type="PATRIC" id="fig|1423760.3.peg.1313"/>
<comment type="caution">
    <text evidence="21">The sequence shown here is derived from an EMBL/GenBank/DDBJ whole genome shotgun (WGS) entry which is preliminary data.</text>
</comment>
<dbReference type="EMBL" id="AZFK01000028">
    <property type="protein sequence ID" value="KRL90639.1"/>
    <property type="molecule type" value="Genomic_DNA"/>
</dbReference>
<dbReference type="SUPFAM" id="SSF52728">
    <property type="entry name" value="PTS IIb component"/>
    <property type="match status" value="1"/>
</dbReference>
<sequence length="333" mass="36155">MVGIVLASHGAFADGIFQSGEMIFGEQPNVAHVILKPDEGPEDIHKKMEDAVSTLEDQDQVLFLVDLWGGTPFNQASDLFDQHKDSWAIVSGMNLPMVIEAYASRFSMNTAREIATHIVETAKEGIKTLPEELMPQEEATSQAAAQPAAPQGAIPEGTVIGDGKIKYVLARIDTRLLHGQVATGWTKATNPNRIIVVSDNVAKDKLRKNMIAQAAPSGVHANTVPIKKMIEVAKDPRFGNTKAMLLFETPQDALAAIKGGVDIKELNVGSMAYSDGKVNVNQVLAMDQNDVDTFKELKQLGVTFNVQKVPSSGKENMDELLKKAQTLIDQQKN</sequence>
<keyword evidence="10" id="KW-0597">Phosphoprotein</keyword>
<dbReference type="PROSITE" id="PS51101">
    <property type="entry name" value="PTS_EIIB_TYPE_4"/>
    <property type="match status" value="1"/>
</dbReference>
<comment type="subunit">
    <text evidence="4">Homodimer.</text>
</comment>
<keyword evidence="13" id="KW-0598">Phosphotransferase system</keyword>
<dbReference type="Pfam" id="PF03610">
    <property type="entry name" value="EIIA-man"/>
    <property type="match status" value="1"/>
</dbReference>
<evidence type="ECO:0000256" key="16">
    <source>
        <dbReference type="ARBA" id="ARBA00023757"/>
    </source>
</evidence>
<dbReference type="Gene3D" id="3.40.50.510">
    <property type="entry name" value="Phosphotransferase system, mannose-type IIA component"/>
    <property type="match status" value="1"/>
</dbReference>
<proteinExistence type="predicted"/>
<keyword evidence="11" id="KW-0762">Sugar transport</keyword>
<organism evidence="21 22">
    <name type="scientific">Limosilactobacillus ingluviei DSM 15946</name>
    <dbReference type="NCBI Taxonomy" id="1423760"/>
    <lineage>
        <taxon>Bacteria</taxon>
        <taxon>Bacillati</taxon>
        <taxon>Bacillota</taxon>
        <taxon>Bacilli</taxon>
        <taxon>Lactobacillales</taxon>
        <taxon>Lactobacillaceae</taxon>
        <taxon>Limosilactobacillus</taxon>
    </lineage>
</organism>
<dbReference type="InterPro" id="IPR036662">
    <property type="entry name" value="PTS_EIIA_man-typ_sf"/>
</dbReference>
<dbReference type="InterPro" id="IPR051471">
    <property type="entry name" value="Bacterial_PTS_sugar_comp"/>
</dbReference>
<dbReference type="GO" id="GO:0005886">
    <property type="term" value="C:plasma membrane"/>
    <property type="evidence" value="ECO:0007669"/>
    <property type="project" value="UniProtKB-SubCell"/>
</dbReference>
<dbReference type="InterPro" id="IPR004720">
    <property type="entry name" value="PTS_IIB_sorbose-sp"/>
</dbReference>
<dbReference type="RefSeq" id="WP_019206627.1">
    <property type="nucleotide sequence ID" value="NZ_AZFK01000028.1"/>
</dbReference>
<evidence type="ECO:0000256" key="15">
    <source>
        <dbReference type="ARBA" id="ARBA00023136"/>
    </source>
</evidence>
<comment type="subcellular location">
    <subcellularLocation>
        <location evidence="2">Cell membrane</location>
    </subcellularLocation>
    <subcellularLocation>
        <location evidence="3">Cytoplasm</location>
    </subcellularLocation>
</comment>
<dbReference type="GO" id="GO:0009401">
    <property type="term" value="P:phosphoenolpyruvate-dependent sugar phosphotransferase system"/>
    <property type="evidence" value="ECO:0007669"/>
    <property type="project" value="UniProtKB-KW"/>
</dbReference>
<keyword evidence="12" id="KW-0808">Transferase</keyword>
<gene>
    <name evidence="21" type="ORF">FC43_GL001243</name>
</gene>
<dbReference type="EC" id="2.7.1.191" evidence="5"/>
<keyword evidence="8" id="KW-1003">Cell membrane</keyword>
<dbReference type="GO" id="GO:0008982">
    <property type="term" value="F:protein-N(PI)-phosphohistidine-sugar phosphotransferase activity"/>
    <property type="evidence" value="ECO:0007669"/>
    <property type="project" value="InterPro"/>
</dbReference>
<dbReference type="InterPro" id="IPR004701">
    <property type="entry name" value="PTS_EIIA_man-typ"/>
</dbReference>
<evidence type="ECO:0000259" key="19">
    <source>
        <dbReference type="PROSITE" id="PS51096"/>
    </source>
</evidence>
<dbReference type="PANTHER" id="PTHR33799">
    <property type="entry name" value="PTS PERMEASE-RELATED-RELATED"/>
    <property type="match status" value="1"/>
</dbReference>
<dbReference type="InterPro" id="IPR033887">
    <property type="entry name" value="PTS_IIA_man"/>
</dbReference>
<protein>
    <recommendedName>
        <fullName evidence="6">PTS system mannose-specific EIIAB component</fullName>
        <ecNumber evidence="5">2.7.1.191</ecNumber>
    </recommendedName>
    <alternativeName>
        <fullName evidence="18">EIIAB-Man</fullName>
    </alternativeName>
    <alternativeName>
        <fullName evidence="17">EIII-Man</fullName>
    </alternativeName>
</protein>
<evidence type="ECO:0000256" key="12">
    <source>
        <dbReference type="ARBA" id="ARBA00022679"/>
    </source>
</evidence>
<evidence type="ECO:0000256" key="14">
    <source>
        <dbReference type="ARBA" id="ARBA00022777"/>
    </source>
</evidence>
<evidence type="ECO:0000256" key="13">
    <source>
        <dbReference type="ARBA" id="ARBA00022683"/>
    </source>
</evidence>
<evidence type="ECO:0000256" key="1">
    <source>
        <dbReference type="ARBA" id="ARBA00000514"/>
    </source>
</evidence>
<dbReference type="Pfam" id="PF03830">
    <property type="entry name" value="PTSIIB_sorb"/>
    <property type="match status" value="1"/>
</dbReference>
<evidence type="ECO:0000256" key="8">
    <source>
        <dbReference type="ARBA" id="ARBA00022475"/>
    </source>
</evidence>
<reference evidence="21 22" key="1">
    <citation type="journal article" date="2015" name="Genome Announc.">
        <title>Expanding the biotechnology potential of lactobacilli through comparative genomics of 213 strains and associated genera.</title>
        <authorList>
            <person name="Sun Z."/>
            <person name="Harris H.M."/>
            <person name="McCann A."/>
            <person name="Guo C."/>
            <person name="Argimon S."/>
            <person name="Zhang W."/>
            <person name="Yang X."/>
            <person name="Jeffery I.B."/>
            <person name="Cooney J.C."/>
            <person name="Kagawa T.F."/>
            <person name="Liu W."/>
            <person name="Song Y."/>
            <person name="Salvetti E."/>
            <person name="Wrobel A."/>
            <person name="Rasinkangas P."/>
            <person name="Parkhill J."/>
            <person name="Rea M.C."/>
            <person name="O'Sullivan O."/>
            <person name="Ritari J."/>
            <person name="Douillard F.P."/>
            <person name="Paul Ross R."/>
            <person name="Yang R."/>
            <person name="Briner A.E."/>
            <person name="Felis G.E."/>
            <person name="de Vos W.M."/>
            <person name="Barrangou R."/>
            <person name="Klaenhammer T.R."/>
            <person name="Caufield P.W."/>
            <person name="Cui Y."/>
            <person name="Zhang H."/>
            <person name="O'Toole P.W."/>
        </authorList>
    </citation>
    <scope>NUCLEOTIDE SEQUENCE [LARGE SCALE GENOMIC DNA]</scope>
    <source>
        <strain evidence="21 22">DSM 15946</strain>
    </source>
</reference>
<accession>A0A0R1UB94</accession>
<evidence type="ECO:0000256" key="18">
    <source>
        <dbReference type="ARBA" id="ARBA00032197"/>
    </source>
</evidence>
<comment type="catalytic activity">
    <reaction evidence="1">
        <text>D-mannose(out) + N(pros)-phospho-L-histidyl-[protein] = D-mannose 6-phosphate(in) + L-histidyl-[protein]</text>
        <dbReference type="Rhea" id="RHEA:49232"/>
        <dbReference type="Rhea" id="RHEA-COMP:9745"/>
        <dbReference type="Rhea" id="RHEA-COMP:9746"/>
        <dbReference type="ChEBI" id="CHEBI:4208"/>
        <dbReference type="ChEBI" id="CHEBI:29979"/>
        <dbReference type="ChEBI" id="CHEBI:58735"/>
        <dbReference type="ChEBI" id="CHEBI:64837"/>
        <dbReference type="EC" id="2.7.1.191"/>
    </reaction>
</comment>
<feature type="domain" description="PTS EIIB type-4" evidence="20">
    <location>
        <begin position="163"/>
        <end position="328"/>
    </location>
</feature>
<dbReference type="GO" id="GO:0005737">
    <property type="term" value="C:cytoplasm"/>
    <property type="evidence" value="ECO:0007669"/>
    <property type="project" value="UniProtKB-SubCell"/>
</dbReference>
<evidence type="ECO:0000256" key="17">
    <source>
        <dbReference type="ARBA" id="ARBA00030229"/>
    </source>
</evidence>
<dbReference type="GeneID" id="82934355"/>
<dbReference type="SUPFAM" id="SSF53062">
    <property type="entry name" value="PTS system fructose IIA component-like"/>
    <property type="match status" value="1"/>
</dbReference>
<name>A0A0R1UB94_9LACO</name>
<dbReference type="AlphaFoldDB" id="A0A0R1UB94"/>
<evidence type="ECO:0000256" key="11">
    <source>
        <dbReference type="ARBA" id="ARBA00022597"/>
    </source>
</evidence>
<keyword evidence="15" id="KW-0472">Membrane</keyword>
<comment type="function">
    <text evidence="16">The phosphoenolpyruvate-dependent sugar phosphotransferase system (sugar PTS), a major carbohydrate active transport system, catalyzes the phosphorylation of incoming sugar substrates concomitantly with their translocation across the cell membrane. The enzyme II ManXYZ PTS system is involved in mannose transport.</text>
</comment>
<evidence type="ECO:0000259" key="20">
    <source>
        <dbReference type="PROSITE" id="PS51101"/>
    </source>
</evidence>
<evidence type="ECO:0000313" key="21">
    <source>
        <dbReference type="EMBL" id="KRL90639.1"/>
    </source>
</evidence>